<dbReference type="Pfam" id="PF03466">
    <property type="entry name" value="LysR_substrate"/>
    <property type="match status" value="1"/>
</dbReference>
<organism evidence="6 7">
    <name type="scientific">Pseudomonas matsuisoli</name>
    <dbReference type="NCBI Taxonomy" id="1515666"/>
    <lineage>
        <taxon>Bacteria</taxon>
        <taxon>Pseudomonadati</taxon>
        <taxon>Pseudomonadota</taxon>
        <taxon>Gammaproteobacteria</taxon>
        <taxon>Pseudomonadales</taxon>
        <taxon>Pseudomonadaceae</taxon>
        <taxon>Pseudomonas</taxon>
    </lineage>
</organism>
<proteinExistence type="inferred from homology"/>
<dbReference type="GO" id="GO:0003700">
    <property type="term" value="F:DNA-binding transcription factor activity"/>
    <property type="evidence" value="ECO:0007669"/>
    <property type="project" value="InterPro"/>
</dbReference>
<sequence length="305" mass="34202">MIELRHLRYFRVLAETLHFGKAAELLHISQPPLSRQIALLEEALGVKLFDRSRRRVELTEAGRRFYLDTGAVFSAFEQAKRNALATARGDAGELSVGFMMSTAYSITPTVTRRYAAHYPQVNLKLAETLPLDLAEDIYSGNKDVAIMYRPQDCTGLETITIFREPMMVVLPPGHRLRGRDVIDPAELAGEIFIVTPKRIAPALHDMIVSYCLQHGVTPNVGLEINMQQSIVNLVGEGMGIAIVPRSMRNMRLSTTTFKPLKNAPIIEVVAVWKNDNHNPCIATFVESAEQAWRDVEAAWSEEERC</sequence>
<keyword evidence="4" id="KW-0804">Transcription</keyword>
<accession>A0A917Q326</accession>
<dbReference type="Pfam" id="PF00126">
    <property type="entry name" value="HTH_1"/>
    <property type="match status" value="1"/>
</dbReference>
<dbReference type="InterPro" id="IPR036390">
    <property type="entry name" value="WH_DNA-bd_sf"/>
</dbReference>
<dbReference type="Gene3D" id="3.40.190.10">
    <property type="entry name" value="Periplasmic binding protein-like II"/>
    <property type="match status" value="2"/>
</dbReference>
<evidence type="ECO:0000259" key="5">
    <source>
        <dbReference type="PROSITE" id="PS50931"/>
    </source>
</evidence>
<gene>
    <name evidence="6" type="ORF">GCM10009304_40410</name>
</gene>
<dbReference type="Gene3D" id="1.10.10.10">
    <property type="entry name" value="Winged helix-like DNA-binding domain superfamily/Winged helix DNA-binding domain"/>
    <property type="match status" value="1"/>
</dbReference>
<reference evidence="6" key="2">
    <citation type="submission" date="2020-09" db="EMBL/GenBank/DDBJ databases">
        <authorList>
            <person name="Sun Q."/>
            <person name="Ohkuma M."/>
        </authorList>
    </citation>
    <scope>NUCLEOTIDE SEQUENCE</scope>
    <source>
        <strain evidence="6">JCM 30078</strain>
    </source>
</reference>
<evidence type="ECO:0000256" key="4">
    <source>
        <dbReference type="ARBA" id="ARBA00023163"/>
    </source>
</evidence>
<name>A0A917Q326_9PSED</name>
<evidence type="ECO:0000256" key="3">
    <source>
        <dbReference type="ARBA" id="ARBA00023125"/>
    </source>
</evidence>
<dbReference type="InterPro" id="IPR005119">
    <property type="entry name" value="LysR_subst-bd"/>
</dbReference>
<dbReference type="SUPFAM" id="SSF53850">
    <property type="entry name" value="Periplasmic binding protein-like II"/>
    <property type="match status" value="1"/>
</dbReference>
<dbReference type="RefSeq" id="WP_188986046.1">
    <property type="nucleotide sequence ID" value="NZ_BMPO01000013.1"/>
</dbReference>
<dbReference type="FunFam" id="1.10.10.10:FF:000001">
    <property type="entry name" value="LysR family transcriptional regulator"/>
    <property type="match status" value="1"/>
</dbReference>
<dbReference type="AlphaFoldDB" id="A0A917Q326"/>
<dbReference type="SUPFAM" id="SSF46785">
    <property type="entry name" value="Winged helix' DNA-binding domain"/>
    <property type="match status" value="1"/>
</dbReference>
<dbReference type="PANTHER" id="PTHR30346:SF28">
    <property type="entry name" value="HTH-TYPE TRANSCRIPTIONAL REGULATOR CYNR"/>
    <property type="match status" value="1"/>
</dbReference>
<dbReference type="InterPro" id="IPR000847">
    <property type="entry name" value="LysR_HTH_N"/>
</dbReference>
<protein>
    <submittedName>
        <fullName evidence="6">LysR family transcriptional regulator</fullName>
    </submittedName>
</protein>
<comment type="similarity">
    <text evidence="1">Belongs to the LysR transcriptional regulatory family.</text>
</comment>
<evidence type="ECO:0000256" key="1">
    <source>
        <dbReference type="ARBA" id="ARBA00009437"/>
    </source>
</evidence>
<dbReference type="PANTHER" id="PTHR30346">
    <property type="entry name" value="TRANSCRIPTIONAL DUAL REGULATOR HCAR-RELATED"/>
    <property type="match status" value="1"/>
</dbReference>
<dbReference type="PRINTS" id="PR00039">
    <property type="entry name" value="HTHLYSR"/>
</dbReference>
<evidence type="ECO:0000313" key="6">
    <source>
        <dbReference type="EMBL" id="GGK10283.1"/>
    </source>
</evidence>
<evidence type="ECO:0000313" key="7">
    <source>
        <dbReference type="Proteomes" id="UP000635983"/>
    </source>
</evidence>
<keyword evidence="3" id="KW-0238">DNA-binding</keyword>
<evidence type="ECO:0000256" key="2">
    <source>
        <dbReference type="ARBA" id="ARBA00023015"/>
    </source>
</evidence>
<keyword evidence="7" id="KW-1185">Reference proteome</keyword>
<keyword evidence="2" id="KW-0805">Transcription regulation</keyword>
<feature type="domain" description="HTH lysR-type" evidence="5">
    <location>
        <begin position="2"/>
        <end position="59"/>
    </location>
</feature>
<dbReference type="CDD" id="cd08414">
    <property type="entry name" value="PBP2_LTTR_aromatics_like"/>
    <property type="match status" value="1"/>
</dbReference>
<dbReference type="EMBL" id="BMPO01000013">
    <property type="protein sequence ID" value="GGK10283.1"/>
    <property type="molecule type" value="Genomic_DNA"/>
</dbReference>
<dbReference type="InterPro" id="IPR036388">
    <property type="entry name" value="WH-like_DNA-bd_sf"/>
</dbReference>
<comment type="caution">
    <text evidence="6">The sequence shown here is derived from an EMBL/GenBank/DDBJ whole genome shotgun (WGS) entry which is preliminary data.</text>
</comment>
<dbReference type="Proteomes" id="UP000635983">
    <property type="component" value="Unassembled WGS sequence"/>
</dbReference>
<dbReference type="GO" id="GO:0003677">
    <property type="term" value="F:DNA binding"/>
    <property type="evidence" value="ECO:0007669"/>
    <property type="project" value="UniProtKB-KW"/>
</dbReference>
<dbReference type="PROSITE" id="PS50931">
    <property type="entry name" value="HTH_LYSR"/>
    <property type="match status" value="1"/>
</dbReference>
<dbReference type="GO" id="GO:0032993">
    <property type="term" value="C:protein-DNA complex"/>
    <property type="evidence" value="ECO:0007669"/>
    <property type="project" value="TreeGrafter"/>
</dbReference>
<reference evidence="6" key="1">
    <citation type="journal article" date="2014" name="Int. J. Syst. Evol. Microbiol.">
        <title>Complete genome sequence of Corynebacterium casei LMG S-19264T (=DSM 44701T), isolated from a smear-ripened cheese.</title>
        <authorList>
            <consortium name="US DOE Joint Genome Institute (JGI-PGF)"/>
            <person name="Walter F."/>
            <person name="Albersmeier A."/>
            <person name="Kalinowski J."/>
            <person name="Ruckert C."/>
        </authorList>
    </citation>
    <scope>NUCLEOTIDE SEQUENCE</scope>
    <source>
        <strain evidence="6">JCM 30078</strain>
    </source>
</reference>